<dbReference type="RefSeq" id="WP_110463621.1">
    <property type="nucleotide sequence ID" value="NZ_QKMR01000035.1"/>
</dbReference>
<proteinExistence type="predicted"/>
<dbReference type="AlphaFoldDB" id="A0A318XHE9"/>
<reference evidence="1 2" key="1">
    <citation type="submission" date="2018-06" db="EMBL/GenBank/DDBJ databases">
        <title>Genomic Encyclopedia of Type Strains, Phase I: the one thousand microbial genomes (KMG-I) project.</title>
        <authorList>
            <person name="Kyrpides N."/>
        </authorList>
    </citation>
    <scope>NUCLEOTIDE SEQUENCE [LARGE SCALE GENOMIC DNA]</scope>
    <source>
        <strain evidence="1 2">DSM 19573</strain>
    </source>
</reference>
<gene>
    <name evidence="1" type="ORF">LY28_03686</name>
</gene>
<dbReference type="EMBL" id="QKMR01000035">
    <property type="protein sequence ID" value="PYG84291.1"/>
    <property type="molecule type" value="Genomic_DNA"/>
</dbReference>
<protein>
    <submittedName>
        <fullName evidence="1">Uncharacterized protein</fullName>
    </submittedName>
</protein>
<accession>A0A318XHE9</accession>
<sequence length="414" mass="48360">MGMIHYLSESDFKKSLDKYCLDKCSKCGGILEVSMEHITVNVVGKTMDIEEIPMLKCKKCGVTYYSYYAQEILYGMYNELKRRGDLGVKSKPNGYRKMYDYAASKGFVYDHRDYESIPGLRFDDEHSKEGFLTPVFFDRKALLYFIADPEYIVDIFSETYGHIGKKDSEGIYPYEWDVPFGFNTNGKLVFWLGDIDTMDDMSQGIFRNFNIASDHLLIDSEFYQAQMNCIFSEPIKEKQIISNMKIFVNNIHNKYGIELSHLVNECKIQEINIKRPIVFNEQSVSGIVNAFDKILVEGISVVGLKSLYETLYGEKRKLGYEKWQSIRLIKEILKQLGSGVQEMPDIEKMISPLYILHDYRIYLDHLLSENEQEKTRLHISETMGAEKFSEQEKIYYELIRRLDVLYQYLVLLSK</sequence>
<keyword evidence="2" id="KW-1185">Reference proteome</keyword>
<name>A0A318XHE9_9FIRM</name>
<evidence type="ECO:0000313" key="2">
    <source>
        <dbReference type="Proteomes" id="UP000248132"/>
    </source>
</evidence>
<dbReference type="Proteomes" id="UP000248132">
    <property type="component" value="Unassembled WGS sequence"/>
</dbReference>
<evidence type="ECO:0000313" key="1">
    <source>
        <dbReference type="EMBL" id="PYG84291.1"/>
    </source>
</evidence>
<comment type="caution">
    <text evidence="1">The sequence shown here is derived from an EMBL/GenBank/DDBJ whole genome shotgun (WGS) entry which is preliminary data.</text>
</comment>
<organism evidence="1 2">
    <name type="scientific">Ruminiclostridium sufflavum DSM 19573</name>
    <dbReference type="NCBI Taxonomy" id="1121337"/>
    <lineage>
        <taxon>Bacteria</taxon>
        <taxon>Bacillati</taxon>
        <taxon>Bacillota</taxon>
        <taxon>Clostridia</taxon>
        <taxon>Eubacteriales</taxon>
        <taxon>Oscillospiraceae</taxon>
        <taxon>Ruminiclostridium</taxon>
    </lineage>
</organism>
<dbReference type="OrthoDB" id="2375320at2"/>